<reference evidence="2 3" key="1">
    <citation type="submission" date="2022-08" db="EMBL/GenBank/DDBJ databases">
        <title>Polyphasic taxonomy analysis of Qipengyuania sp.RS5-5.</title>
        <authorList>
            <person name="Xamxidin M."/>
            <person name="Wu M."/>
        </authorList>
    </citation>
    <scope>NUCLEOTIDE SEQUENCE [LARGE SCALE GENOMIC DNA]</scope>
    <source>
        <strain evidence="2 3">RS5-5</strain>
    </source>
</reference>
<feature type="chain" id="PRO_5047215031" evidence="1">
    <location>
        <begin position="18"/>
        <end position="82"/>
    </location>
</feature>
<sequence>MLYALTALLMVANPVEATSEGNAQSGEVEGQGPQLTVEAEKAPAAPKLQCRNVQEVGSRQSKRVCLTKEQWRDFNRNSTRED</sequence>
<proteinExistence type="predicted"/>
<keyword evidence="3" id="KW-1185">Reference proteome</keyword>
<evidence type="ECO:0000313" key="3">
    <source>
        <dbReference type="Proteomes" id="UP001206067"/>
    </source>
</evidence>
<name>A0ABT1XSN7_9SPHN</name>
<dbReference type="Proteomes" id="UP001206067">
    <property type="component" value="Unassembled WGS sequence"/>
</dbReference>
<evidence type="ECO:0000256" key="1">
    <source>
        <dbReference type="SAM" id="SignalP"/>
    </source>
</evidence>
<dbReference type="EMBL" id="JANKHH010000004">
    <property type="protein sequence ID" value="MCR2833956.1"/>
    <property type="molecule type" value="Genomic_DNA"/>
</dbReference>
<keyword evidence="1" id="KW-0732">Signal</keyword>
<protein>
    <submittedName>
        <fullName evidence="2">Uncharacterized protein</fullName>
    </submittedName>
</protein>
<evidence type="ECO:0000313" key="2">
    <source>
        <dbReference type="EMBL" id="MCR2833956.1"/>
    </source>
</evidence>
<comment type="caution">
    <text evidence="2">The sequence shown here is derived from an EMBL/GenBank/DDBJ whole genome shotgun (WGS) entry which is preliminary data.</text>
</comment>
<organism evidence="2 3">
    <name type="scientific">Parerythrobacter lacustris</name>
    <dbReference type="NCBI Taxonomy" id="2969984"/>
    <lineage>
        <taxon>Bacteria</taxon>
        <taxon>Pseudomonadati</taxon>
        <taxon>Pseudomonadota</taxon>
        <taxon>Alphaproteobacteria</taxon>
        <taxon>Sphingomonadales</taxon>
        <taxon>Erythrobacteraceae</taxon>
        <taxon>Parerythrobacter</taxon>
    </lineage>
</organism>
<dbReference type="RefSeq" id="WP_257595735.1">
    <property type="nucleotide sequence ID" value="NZ_JANKHH010000004.1"/>
</dbReference>
<feature type="signal peptide" evidence="1">
    <location>
        <begin position="1"/>
        <end position="17"/>
    </location>
</feature>
<accession>A0ABT1XSN7</accession>
<gene>
    <name evidence="2" type="ORF">NSO95_08350</name>
</gene>